<evidence type="ECO:0000259" key="5">
    <source>
        <dbReference type="Pfam" id="PF22780"/>
    </source>
</evidence>
<keyword evidence="2" id="KW-0285">Flavoprotein</keyword>
<dbReference type="InterPro" id="IPR023166">
    <property type="entry name" value="BaiN-like_dom_sf"/>
</dbReference>
<dbReference type="RefSeq" id="WP_307423200.1">
    <property type="nucleotide sequence ID" value="NZ_JAUSVK010000001.1"/>
</dbReference>
<comment type="caution">
    <text evidence="6">The sequence shown here is derived from an EMBL/GenBank/DDBJ whole genome shotgun (WGS) entry which is preliminary data.</text>
</comment>
<dbReference type="Pfam" id="PF03486">
    <property type="entry name" value="HI0933_like"/>
    <property type="match status" value="1"/>
</dbReference>
<protein>
    <submittedName>
        <fullName evidence="6">Flavoprotein (TIGR03862 family)</fullName>
    </submittedName>
</protein>
<dbReference type="InterPro" id="IPR055178">
    <property type="entry name" value="RsdA/BaiN/AoA(So)-like_dom"/>
</dbReference>
<dbReference type="Pfam" id="PF22780">
    <property type="entry name" value="HI0933_like_1st"/>
    <property type="match status" value="1"/>
</dbReference>
<feature type="domain" description="RsdA/BaiN/AoA(So)-like insert" evidence="5">
    <location>
        <begin position="195"/>
        <end position="345"/>
    </location>
</feature>
<evidence type="ECO:0000256" key="3">
    <source>
        <dbReference type="ARBA" id="ARBA00022827"/>
    </source>
</evidence>
<dbReference type="Proteomes" id="UP001237448">
    <property type="component" value="Unassembled WGS sequence"/>
</dbReference>
<dbReference type="PRINTS" id="PR00368">
    <property type="entry name" value="FADPNR"/>
</dbReference>
<dbReference type="NCBIfam" id="TIGR03862">
    <property type="entry name" value="flavo_PP4765"/>
    <property type="match status" value="1"/>
</dbReference>
<comment type="cofactor">
    <cofactor evidence="1">
        <name>FAD</name>
        <dbReference type="ChEBI" id="CHEBI:57692"/>
    </cofactor>
</comment>
<dbReference type="EMBL" id="JAUSVK010000001">
    <property type="protein sequence ID" value="MDQ0391229.1"/>
    <property type="molecule type" value="Genomic_DNA"/>
</dbReference>
<sequence>MTDNSDIIIVGSGPAGLIAAEMLAKAGHRVSIHERLASPARKFLMAGRGGLNLTHGEDMAAFLPRYGPARAALEPALAAFPPEALRQWAEDLGQKTFVGSSGRVFPEGFKASPLLRAWLGRLAGLGVTLHSRHLWTGWDEDGALTFTGPDGATLRRRPAATLLALGGASWPRLGSDGGWVPLLRKRGIDITPLVAANSGVEIAWSPFFRDKFAGEPLKRIALTVGSEKTRGEAMITAQGLEGGAVYALSRPIRDFIALQGQAKLRIDLKPDLTQGAVAAALRAPRGSHSLANHLRKTLKLPPAAISLLREASGAHGPSEPEALARLIKQVPLIATGQSGLERAISTAGGIALSALDEGYMLRDHPGLFAAGEMLDWEAPTGGYLLQACFATGVAAAKGIDAWLASRP</sequence>
<dbReference type="InterPro" id="IPR036188">
    <property type="entry name" value="FAD/NAD-bd_sf"/>
</dbReference>
<keyword evidence="3" id="KW-0274">FAD</keyword>
<dbReference type="SUPFAM" id="SSF160996">
    <property type="entry name" value="HI0933 insert domain-like"/>
    <property type="match status" value="1"/>
</dbReference>
<reference evidence="6 7" key="1">
    <citation type="submission" date="2023-07" db="EMBL/GenBank/DDBJ databases">
        <title>Genomic Encyclopedia of Type Strains, Phase IV (KMG-IV): sequencing the most valuable type-strain genomes for metagenomic binning, comparative biology and taxonomic classification.</title>
        <authorList>
            <person name="Goeker M."/>
        </authorList>
    </citation>
    <scope>NUCLEOTIDE SEQUENCE [LARGE SCALE GENOMIC DNA]</scope>
    <source>
        <strain evidence="6 7">DSM 5896</strain>
    </source>
</reference>
<dbReference type="PANTHER" id="PTHR42887:SF1">
    <property type="entry name" value="BLR3961 PROTEIN"/>
    <property type="match status" value="1"/>
</dbReference>
<dbReference type="PANTHER" id="PTHR42887">
    <property type="entry name" value="OS12G0638800 PROTEIN"/>
    <property type="match status" value="1"/>
</dbReference>
<keyword evidence="7" id="KW-1185">Reference proteome</keyword>
<evidence type="ECO:0000313" key="7">
    <source>
        <dbReference type="Proteomes" id="UP001237448"/>
    </source>
</evidence>
<evidence type="ECO:0000259" key="4">
    <source>
        <dbReference type="Pfam" id="PF03486"/>
    </source>
</evidence>
<gene>
    <name evidence="6" type="ORF">J3R73_001021</name>
</gene>
<feature type="domain" description="RsdA/BaiN/AoA(So)-like Rossmann fold-like" evidence="4">
    <location>
        <begin position="6"/>
        <end position="397"/>
    </location>
</feature>
<dbReference type="Gene3D" id="1.10.8.260">
    <property type="entry name" value="HI0933 insert domain-like"/>
    <property type="match status" value="1"/>
</dbReference>
<organism evidence="6 7">
    <name type="scientific">Labrys monachus</name>
    <dbReference type="NCBI Taxonomy" id="217067"/>
    <lineage>
        <taxon>Bacteria</taxon>
        <taxon>Pseudomonadati</taxon>
        <taxon>Pseudomonadota</taxon>
        <taxon>Alphaproteobacteria</taxon>
        <taxon>Hyphomicrobiales</taxon>
        <taxon>Xanthobacteraceae</taxon>
        <taxon>Labrys</taxon>
    </lineage>
</organism>
<evidence type="ECO:0000313" key="6">
    <source>
        <dbReference type="EMBL" id="MDQ0391229.1"/>
    </source>
</evidence>
<dbReference type="InterPro" id="IPR057661">
    <property type="entry name" value="RsdA/BaiN/AoA(So)_Rossmann"/>
</dbReference>
<dbReference type="NCBIfam" id="TIGR00275">
    <property type="entry name" value="aminoacetone oxidase family FAD-binding enzyme"/>
    <property type="match status" value="1"/>
</dbReference>
<dbReference type="Gene3D" id="3.50.50.60">
    <property type="entry name" value="FAD/NAD(P)-binding domain"/>
    <property type="match status" value="1"/>
</dbReference>
<name>A0ABU0FAT3_9HYPH</name>
<proteinExistence type="predicted"/>
<dbReference type="InterPro" id="IPR022460">
    <property type="entry name" value="Flavoprotein_PP4765"/>
</dbReference>
<dbReference type="Gene3D" id="2.40.30.10">
    <property type="entry name" value="Translation factors"/>
    <property type="match status" value="1"/>
</dbReference>
<accession>A0ABU0FAT3</accession>
<dbReference type="PRINTS" id="PR00411">
    <property type="entry name" value="PNDRDTASEI"/>
</dbReference>
<dbReference type="SUPFAM" id="SSF51905">
    <property type="entry name" value="FAD/NAD(P)-binding domain"/>
    <property type="match status" value="1"/>
</dbReference>
<dbReference type="InterPro" id="IPR004792">
    <property type="entry name" value="BaiN-like"/>
</dbReference>
<evidence type="ECO:0000256" key="2">
    <source>
        <dbReference type="ARBA" id="ARBA00022630"/>
    </source>
</evidence>
<evidence type="ECO:0000256" key="1">
    <source>
        <dbReference type="ARBA" id="ARBA00001974"/>
    </source>
</evidence>